<comment type="function">
    <text evidence="7 8">One of the essential components for the initiation of protein synthesis. Protects formylmethionyl-tRNA from spontaneous hydrolysis and promotes its binding to the 30S ribosomal subunits. Also involved in the hydrolysis of GTP during the formation of the 70S ribosomal complex.</text>
</comment>
<dbReference type="Gene3D" id="1.10.10.2480">
    <property type="match status" value="1"/>
</dbReference>
<dbReference type="GO" id="GO:0003924">
    <property type="term" value="F:GTPase activity"/>
    <property type="evidence" value="ECO:0007669"/>
    <property type="project" value="UniProtKB-UniRule"/>
</dbReference>
<gene>
    <name evidence="7" type="primary">infB</name>
    <name evidence="11" type="ORF">HNR65_000067</name>
</gene>
<feature type="binding site" evidence="7">
    <location>
        <begin position="598"/>
        <end position="601"/>
    </location>
    <ligand>
        <name>GTP</name>
        <dbReference type="ChEBI" id="CHEBI:37565"/>
    </ligand>
</feature>
<evidence type="ECO:0000256" key="8">
    <source>
        <dbReference type="RuleBase" id="RU000644"/>
    </source>
</evidence>
<dbReference type="CDD" id="cd03702">
    <property type="entry name" value="IF2_mtIF2_II"/>
    <property type="match status" value="1"/>
</dbReference>
<accession>A0A7W0C666</accession>
<feature type="compositionally biased region" description="Low complexity" evidence="9">
    <location>
        <begin position="88"/>
        <end position="111"/>
    </location>
</feature>
<feature type="compositionally biased region" description="Acidic residues" evidence="9">
    <location>
        <begin position="168"/>
        <end position="177"/>
    </location>
</feature>
<proteinExistence type="inferred from homology"/>
<evidence type="ECO:0000256" key="5">
    <source>
        <dbReference type="ARBA" id="ARBA00022917"/>
    </source>
</evidence>
<dbReference type="InterPro" id="IPR006847">
    <property type="entry name" value="IF2_N"/>
</dbReference>
<feature type="binding site" evidence="7">
    <location>
        <begin position="498"/>
        <end position="505"/>
    </location>
    <ligand>
        <name>GTP</name>
        <dbReference type="ChEBI" id="CHEBI:37565"/>
    </ligand>
</feature>
<dbReference type="InterPro" id="IPR023115">
    <property type="entry name" value="TIF_IF2_dom3"/>
</dbReference>
<keyword evidence="5 7" id="KW-0648">Protein biosynthesis</keyword>
<organism evidence="11 12">
    <name type="scientific">Desulfosalsimonas propionicica</name>
    <dbReference type="NCBI Taxonomy" id="332175"/>
    <lineage>
        <taxon>Bacteria</taxon>
        <taxon>Pseudomonadati</taxon>
        <taxon>Thermodesulfobacteriota</taxon>
        <taxon>Desulfobacteria</taxon>
        <taxon>Desulfobacterales</taxon>
        <taxon>Desulfosalsimonadaceae</taxon>
        <taxon>Desulfosalsimonas</taxon>
    </lineage>
</organism>
<dbReference type="NCBIfam" id="TIGR00487">
    <property type="entry name" value="IF-2"/>
    <property type="match status" value="1"/>
</dbReference>
<dbReference type="SUPFAM" id="SSF52156">
    <property type="entry name" value="Initiation factor IF2/eIF5b, domain 3"/>
    <property type="match status" value="1"/>
</dbReference>
<feature type="binding site" evidence="7">
    <location>
        <begin position="544"/>
        <end position="548"/>
    </location>
    <ligand>
        <name>GTP</name>
        <dbReference type="ChEBI" id="CHEBI:37565"/>
    </ligand>
</feature>
<dbReference type="PANTHER" id="PTHR43381">
    <property type="entry name" value="TRANSLATION INITIATION FACTOR IF-2-RELATED"/>
    <property type="match status" value="1"/>
</dbReference>
<dbReference type="CDD" id="cd01887">
    <property type="entry name" value="IF2_eIF5B"/>
    <property type="match status" value="1"/>
</dbReference>
<dbReference type="FunFam" id="3.40.50.300:FF:000019">
    <property type="entry name" value="Translation initiation factor IF-2"/>
    <property type="match status" value="1"/>
</dbReference>
<evidence type="ECO:0000256" key="3">
    <source>
        <dbReference type="ARBA" id="ARBA00022540"/>
    </source>
</evidence>
<dbReference type="NCBIfam" id="TIGR00231">
    <property type="entry name" value="small_GTP"/>
    <property type="match status" value="1"/>
</dbReference>
<feature type="compositionally biased region" description="Basic and acidic residues" evidence="9">
    <location>
        <begin position="284"/>
        <end position="295"/>
    </location>
</feature>
<evidence type="ECO:0000256" key="4">
    <source>
        <dbReference type="ARBA" id="ARBA00022741"/>
    </source>
</evidence>
<dbReference type="PROSITE" id="PS51722">
    <property type="entry name" value="G_TR_2"/>
    <property type="match status" value="1"/>
</dbReference>
<feature type="compositionally biased region" description="Basic residues" evidence="9">
    <location>
        <begin position="272"/>
        <end position="283"/>
    </location>
</feature>
<evidence type="ECO:0000256" key="9">
    <source>
        <dbReference type="SAM" id="MobiDB-lite"/>
    </source>
</evidence>
<evidence type="ECO:0000256" key="2">
    <source>
        <dbReference type="ARBA" id="ARBA00020675"/>
    </source>
</evidence>
<feature type="region of interest" description="Disordered" evidence="9">
    <location>
        <begin position="377"/>
        <end position="407"/>
    </location>
</feature>
<evidence type="ECO:0000259" key="10">
    <source>
        <dbReference type="PROSITE" id="PS51722"/>
    </source>
</evidence>
<feature type="compositionally biased region" description="Basic and acidic residues" evidence="9">
    <location>
        <begin position="114"/>
        <end position="124"/>
    </location>
</feature>
<dbReference type="Pfam" id="PF11987">
    <property type="entry name" value="IF-2"/>
    <property type="match status" value="1"/>
</dbReference>
<dbReference type="InterPro" id="IPR015760">
    <property type="entry name" value="TIF_IF2"/>
</dbReference>
<name>A0A7W0C666_9BACT</name>
<dbReference type="AlphaFoldDB" id="A0A7W0C666"/>
<dbReference type="Proteomes" id="UP000525298">
    <property type="component" value="Unassembled WGS sequence"/>
</dbReference>
<dbReference type="Gene3D" id="2.40.30.10">
    <property type="entry name" value="Translation factors"/>
    <property type="match status" value="2"/>
</dbReference>
<reference evidence="11 12" key="1">
    <citation type="submission" date="2020-07" db="EMBL/GenBank/DDBJ databases">
        <title>Genomic Encyclopedia of Type Strains, Phase IV (KMG-IV): sequencing the most valuable type-strain genomes for metagenomic binning, comparative biology and taxonomic classification.</title>
        <authorList>
            <person name="Goeker M."/>
        </authorList>
    </citation>
    <scope>NUCLEOTIDE SEQUENCE [LARGE SCALE GENOMIC DNA]</scope>
    <source>
        <strain evidence="11 12">DSM 17721</strain>
    </source>
</reference>
<dbReference type="InterPro" id="IPR005225">
    <property type="entry name" value="Small_GTP-bd"/>
</dbReference>
<feature type="compositionally biased region" description="Basic residues" evidence="9">
    <location>
        <begin position="379"/>
        <end position="390"/>
    </location>
</feature>
<feature type="region of interest" description="Disordered" evidence="9">
    <location>
        <begin position="54"/>
        <end position="362"/>
    </location>
</feature>
<dbReference type="Pfam" id="PF00009">
    <property type="entry name" value="GTP_EFTU"/>
    <property type="match status" value="1"/>
</dbReference>
<dbReference type="Pfam" id="PF22042">
    <property type="entry name" value="EF-G_D2"/>
    <property type="match status" value="1"/>
</dbReference>
<dbReference type="InterPro" id="IPR036925">
    <property type="entry name" value="TIF_IF2_dom3_sf"/>
</dbReference>
<feature type="region of interest" description="G-domain" evidence="7">
    <location>
        <begin position="492"/>
        <end position="640"/>
    </location>
</feature>
<comment type="caution">
    <text evidence="11">The sequence shown here is derived from an EMBL/GenBank/DDBJ whole genome shotgun (WGS) entry which is preliminary data.</text>
</comment>
<keyword evidence="6 7" id="KW-0342">GTP-binding</keyword>
<dbReference type="HAMAP" id="MF_00100_B">
    <property type="entry name" value="IF_2_B"/>
    <property type="match status" value="1"/>
</dbReference>
<dbReference type="CDD" id="cd03692">
    <property type="entry name" value="mtIF2_IVc"/>
    <property type="match status" value="1"/>
</dbReference>
<keyword evidence="12" id="KW-1185">Reference proteome</keyword>
<evidence type="ECO:0000313" key="12">
    <source>
        <dbReference type="Proteomes" id="UP000525298"/>
    </source>
</evidence>
<evidence type="ECO:0000256" key="1">
    <source>
        <dbReference type="ARBA" id="ARBA00007733"/>
    </source>
</evidence>
<sequence length="990" mass="108447">MAKRRVFELARELNMGNKELLDKMQENNIEVSSHLSSLEDDTVEQIKTAIFGRKKEVSVEDTRVRPNVIRRRRKAAPRQTETAEEGGLEQQGAQQAEETTAEETAPTPLEAGETEEKSAEKSEETEAETPPSPGEAEADTEAAPAAETEPETATPRVSEEPEAKPPETDDSAAPEPEETPRKEPEPTAQARPEEPEAETPAAAYESEEIPEEKQQPLAGTVEETSAPGKAQDAQEPASDTETPAENRSAEASEEAPESAESGEPAETEAKKAAKIKKPKKKSKKGEPAKIIRLPEPEAEIAPPAQEETAPAPGPKAKDKTPEPPATTGTEEEKRRSKKKKAAADTAEEADKVKKTARKKAGFKRKEVVEGDALYDQRFGRGRKSKKKGKAARPASDQRPQITTPKAIKRRIKIDDTVVLSDLAKRMGVKGNELIKRLMEMGMMVTLNQSIDYETAELLASEYQFEVEKAAFEEETIFQSEEDAPEQLRPRPPVVTIMGHVDHGKTSLLDVIRHSKITEKEAGGITQHIGAYRVPYENGDIIFLDTPGHEAFTAMRARGAKVTDLVILVVAADDGVMPQTIEAIDHSKAAGVPIIVAINKIDKPGADLDKIKRELAEKDLVPEEWGGDTICVPVSAKQETGLDELLEMVLLQSEVLELKANPSKLARGFIVESKLETGRGPVATVLISEGTLHTGEPVVSGIYYGKIRAMFDDMGKAVKEAGPSYPVEIIGLSGVPMAGDELMAVADEKDAKQVSEHRMEKQRSKDLSKTTRMSLESLYEKMQEGEVKDLNLIIKADVQGSIEALRDSLTKLSTDEVKVNVVHSAAGTIHESDVSLAAVSNAIILGFNVRPSAKVSHLAEDENVDIKYYNVIYNAIKDIKDAMVGMMDSRFEDRVLGRAEVRQVFHVPGTGSVAGCMVLEGKIQRGQPIRLVRDGIVIHEGKLSSLKRYKDDVREVTHNYECGMGIEKFNDIKIGDIIESYWLEEIKPVIE</sequence>
<dbReference type="GO" id="GO:0003743">
    <property type="term" value="F:translation initiation factor activity"/>
    <property type="evidence" value="ECO:0007669"/>
    <property type="project" value="UniProtKB-UniRule"/>
</dbReference>
<dbReference type="InterPro" id="IPR000795">
    <property type="entry name" value="T_Tr_GTP-bd_dom"/>
</dbReference>
<dbReference type="Gene3D" id="3.40.50.300">
    <property type="entry name" value="P-loop containing nucleotide triphosphate hydrolases"/>
    <property type="match status" value="1"/>
</dbReference>
<dbReference type="GO" id="GO:0005829">
    <property type="term" value="C:cytosol"/>
    <property type="evidence" value="ECO:0007669"/>
    <property type="project" value="TreeGrafter"/>
</dbReference>
<dbReference type="InterPro" id="IPR027417">
    <property type="entry name" value="P-loop_NTPase"/>
</dbReference>
<comment type="similarity">
    <text evidence="1 7 8">Belongs to the TRAFAC class translation factor GTPase superfamily. Classic translation factor GTPase family. IF-2 subfamily.</text>
</comment>
<dbReference type="InterPro" id="IPR000178">
    <property type="entry name" value="TF_IF2_bacterial-like"/>
</dbReference>
<dbReference type="EMBL" id="JACDUS010000001">
    <property type="protein sequence ID" value="MBA2879760.1"/>
    <property type="molecule type" value="Genomic_DNA"/>
</dbReference>
<dbReference type="PANTHER" id="PTHR43381:SF5">
    <property type="entry name" value="TR-TYPE G DOMAIN-CONTAINING PROTEIN"/>
    <property type="match status" value="1"/>
</dbReference>
<keyword evidence="7" id="KW-0963">Cytoplasm</keyword>
<dbReference type="SUPFAM" id="SSF50447">
    <property type="entry name" value="Translation proteins"/>
    <property type="match status" value="2"/>
</dbReference>
<feature type="compositionally biased region" description="Low complexity" evidence="9">
    <location>
        <begin position="299"/>
        <end position="310"/>
    </location>
</feature>
<keyword evidence="4 7" id="KW-0547">Nucleotide-binding</keyword>
<dbReference type="Gene3D" id="3.40.50.10050">
    <property type="entry name" value="Translation initiation factor IF- 2, domain 3"/>
    <property type="match status" value="1"/>
</dbReference>
<feature type="compositionally biased region" description="Basic and acidic residues" evidence="9">
    <location>
        <begin position="157"/>
        <end position="167"/>
    </location>
</feature>
<evidence type="ECO:0000256" key="7">
    <source>
        <dbReference type="HAMAP-Rule" id="MF_00100"/>
    </source>
</evidence>
<feature type="compositionally biased region" description="Low complexity" evidence="9">
    <location>
        <begin position="141"/>
        <end position="155"/>
    </location>
</feature>
<feature type="domain" description="Tr-type G" evidence="10">
    <location>
        <begin position="489"/>
        <end position="658"/>
    </location>
</feature>
<dbReference type="PROSITE" id="PS01176">
    <property type="entry name" value="IF2"/>
    <property type="match status" value="1"/>
</dbReference>
<dbReference type="InterPro" id="IPR044145">
    <property type="entry name" value="IF2_II"/>
</dbReference>
<dbReference type="InterPro" id="IPR053905">
    <property type="entry name" value="EF-G-like_DII"/>
</dbReference>
<dbReference type="InterPro" id="IPR009000">
    <property type="entry name" value="Transl_B-barrel_sf"/>
</dbReference>
<protein>
    <recommendedName>
        <fullName evidence="2 7">Translation initiation factor IF-2</fullName>
    </recommendedName>
</protein>
<feature type="compositionally biased region" description="Basic and acidic residues" evidence="9">
    <location>
        <begin position="54"/>
        <end position="64"/>
    </location>
</feature>
<keyword evidence="3 7" id="KW-0396">Initiation factor</keyword>
<dbReference type="SUPFAM" id="SSF52540">
    <property type="entry name" value="P-loop containing nucleoside triphosphate hydrolases"/>
    <property type="match status" value="1"/>
</dbReference>
<dbReference type="FunFam" id="3.40.50.10050:FF:000001">
    <property type="entry name" value="Translation initiation factor IF-2"/>
    <property type="match status" value="1"/>
</dbReference>
<dbReference type="FunFam" id="2.40.30.10:FF:000008">
    <property type="entry name" value="Translation initiation factor IF-2"/>
    <property type="match status" value="1"/>
</dbReference>
<comment type="subcellular location">
    <subcellularLocation>
        <location evidence="7">Cytoplasm</location>
    </subcellularLocation>
</comment>
<evidence type="ECO:0000256" key="6">
    <source>
        <dbReference type="ARBA" id="ARBA00023134"/>
    </source>
</evidence>
<dbReference type="Pfam" id="PF04760">
    <property type="entry name" value="IF2_N"/>
    <property type="match status" value="2"/>
</dbReference>
<dbReference type="RefSeq" id="WP_181549460.1">
    <property type="nucleotide sequence ID" value="NZ_JACDUS010000001.1"/>
</dbReference>
<dbReference type="FunFam" id="2.40.30.10:FF:000007">
    <property type="entry name" value="Translation initiation factor IF-2"/>
    <property type="match status" value="1"/>
</dbReference>
<evidence type="ECO:0000313" key="11">
    <source>
        <dbReference type="EMBL" id="MBA2879760.1"/>
    </source>
</evidence>
<dbReference type="GO" id="GO:0005525">
    <property type="term" value="F:GTP binding"/>
    <property type="evidence" value="ECO:0007669"/>
    <property type="project" value="UniProtKB-KW"/>
</dbReference>